<feature type="domain" description="Cytoskeleton protein RodZ-like C-terminal" evidence="3">
    <location>
        <begin position="296"/>
        <end position="362"/>
    </location>
</feature>
<dbReference type="STRING" id="1203554.HMPREF1476_01906"/>
<dbReference type="Pfam" id="PF13413">
    <property type="entry name" value="HTH_25"/>
    <property type="match status" value="1"/>
</dbReference>
<proteinExistence type="predicted"/>
<evidence type="ECO:0000256" key="2">
    <source>
        <dbReference type="SAM" id="Phobius"/>
    </source>
</evidence>
<dbReference type="PATRIC" id="fig|1203554.3.peg.1989"/>
<dbReference type="Gene3D" id="1.10.260.40">
    <property type="entry name" value="lambda repressor-like DNA-binding domains"/>
    <property type="match status" value="1"/>
</dbReference>
<feature type="region of interest" description="Disordered" evidence="1">
    <location>
        <begin position="197"/>
        <end position="279"/>
    </location>
</feature>
<dbReference type="Proteomes" id="UP000014400">
    <property type="component" value="Unassembled WGS sequence"/>
</dbReference>
<keyword evidence="2" id="KW-0472">Membrane</keyword>
<feature type="transmembrane region" description="Helical" evidence="2">
    <location>
        <begin position="165"/>
        <end position="183"/>
    </location>
</feature>
<dbReference type="GO" id="GO:0003677">
    <property type="term" value="F:DNA binding"/>
    <property type="evidence" value="ECO:0007669"/>
    <property type="project" value="InterPro"/>
</dbReference>
<dbReference type="HOGENOM" id="CLU_047530_3_0_4"/>
<feature type="compositionally biased region" description="Polar residues" evidence="1">
    <location>
        <begin position="1"/>
        <end position="22"/>
    </location>
</feature>
<dbReference type="RefSeq" id="WP_016475386.1">
    <property type="nucleotide sequence ID" value="NZ_KE150480.1"/>
</dbReference>
<dbReference type="EMBL" id="ATCF01000027">
    <property type="protein sequence ID" value="EPD98199.1"/>
    <property type="molecule type" value="Genomic_DNA"/>
</dbReference>
<dbReference type="PANTHER" id="PTHR34475">
    <property type="match status" value="1"/>
</dbReference>
<evidence type="ECO:0000313" key="5">
    <source>
        <dbReference type="Proteomes" id="UP000014400"/>
    </source>
</evidence>
<feature type="compositionally biased region" description="Low complexity" evidence="1">
    <location>
        <begin position="211"/>
        <end position="279"/>
    </location>
</feature>
<feature type="compositionally biased region" description="Polar residues" evidence="1">
    <location>
        <begin position="29"/>
        <end position="43"/>
    </location>
</feature>
<evidence type="ECO:0000256" key="1">
    <source>
        <dbReference type="SAM" id="MobiDB-lite"/>
    </source>
</evidence>
<dbReference type="InterPro" id="IPR050400">
    <property type="entry name" value="Bact_Cytoskel_RodZ"/>
</dbReference>
<evidence type="ECO:0000313" key="4">
    <source>
        <dbReference type="EMBL" id="EPD98199.1"/>
    </source>
</evidence>
<sequence>MAESNFTTPEQKNAADRSSGSASEKLEPSLNTLQGETAQTQAEPTIPVREEASAAPKGFGAVLRAAREAEGISVGDMAVQCRLAVTQIRALEEERLENLPEPVYVRAFIRGYAHALKIDPAPLVDDYMMRCGRRGAAVEVGQLPNRSPSREAVFHEPPKNRTLKAVLFVVLAALVGGGIWAVYTDQFASLHTSSEAQKVESGANEAKETKTPAAEPAENAAQPSDAAPETQPAQPSAPAAAQAQPATAAPAAPSAAPAPAAQTASAAPAQPAPAASAQPPAAAPVLHKVEFRLGAGASWVQVIAPNGRNVVASEMRPQSVQAYEIPKGSRFTIGNAGVVSLTIDGEVYPLDGVVRNGIARFTIE</sequence>
<feature type="region of interest" description="Disordered" evidence="1">
    <location>
        <begin position="1"/>
        <end position="53"/>
    </location>
</feature>
<dbReference type="eggNOG" id="COG1426">
    <property type="taxonomic scope" value="Bacteria"/>
</dbReference>
<comment type="caution">
    <text evidence="4">The sequence shown here is derived from an EMBL/GenBank/DDBJ whole genome shotgun (WGS) entry which is preliminary data.</text>
</comment>
<evidence type="ECO:0000259" key="3">
    <source>
        <dbReference type="Pfam" id="PF13464"/>
    </source>
</evidence>
<gene>
    <name evidence="4" type="ORF">HMPREF1476_01906</name>
</gene>
<keyword evidence="2" id="KW-1133">Transmembrane helix</keyword>
<dbReference type="InterPro" id="IPR010982">
    <property type="entry name" value="Lambda_DNA-bd_dom_sf"/>
</dbReference>
<reference evidence="4 5" key="1">
    <citation type="submission" date="2013-04" db="EMBL/GenBank/DDBJ databases">
        <title>The Genome Sequence of Sutterella wadsworthensis HGA0223.</title>
        <authorList>
            <consortium name="The Broad Institute Genomics Platform"/>
            <person name="Earl A."/>
            <person name="Ward D."/>
            <person name="Feldgarden M."/>
            <person name="Gevers D."/>
            <person name="Schmidt T.M."/>
            <person name="Dover J."/>
            <person name="Dai D."/>
            <person name="Walker B."/>
            <person name="Young S."/>
            <person name="Zeng Q."/>
            <person name="Gargeya S."/>
            <person name="Fitzgerald M."/>
            <person name="Haas B."/>
            <person name="Abouelleil A."/>
            <person name="Allen A.W."/>
            <person name="Alvarado L."/>
            <person name="Arachchi H.M."/>
            <person name="Berlin A.M."/>
            <person name="Chapman S.B."/>
            <person name="Gainer-Dewar J."/>
            <person name="Goldberg J."/>
            <person name="Griggs A."/>
            <person name="Gujja S."/>
            <person name="Hansen M."/>
            <person name="Howarth C."/>
            <person name="Imamovic A."/>
            <person name="Ireland A."/>
            <person name="Larimer J."/>
            <person name="McCowan C."/>
            <person name="Murphy C."/>
            <person name="Pearson M."/>
            <person name="Poon T.W."/>
            <person name="Priest M."/>
            <person name="Roberts A."/>
            <person name="Saif S."/>
            <person name="Shea T."/>
            <person name="Sisk P."/>
            <person name="Sykes S."/>
            <person name="Wortman J."/>
            <person name="Nusbaum C."/>
            <person name="Birren B."/>
        </authorList>
    </citation>
    <scope>NUCLEOTIDE SEQUENCE [LARGE SCALE GENOMIC DNA]</scope>
    <source>
        <strain evidence="4 5">HGA0223</strain>
    </source>
</reference>
<organism evidence="4 5">
    <name type="scientific">Sutterella wadsworthensis HGA0223</name>
    <dbReference type="NCBI Taxonomy" id="1203554"/>
    <lineage>
        <taxon>Bacteria</taxon>
        <taxon>Pseudomonadati</taxon>
        <taxon>Pseudomonadota</taxon>
        <taxon>Betaproteobacteria</taxon>
        <taxon>Burkholderiales</taxon>
        <taxon>Sutterellaceae</taxon>
        <taxon>Sutterella</taxon>
    </lineage>
</organism>
<dbReference type="PANTHER" id="PTHR34475:SF1">
    <property type="entry name" value="CYTOSKELETON PROTEIN RODZ"/>
    <property type="match status" value="1"/>
</dbReference>
<dbReference type="Pfam" id="PF13464">
    <property type="entry name" value="RodZ_C"/>
    <property type="match status" value="1"/>
</dbReference>
<dbReference type="AlphaFoldDB" id="S3CCF1"/>
<name>S3CCF1_9BURK</name>
<keyword evidence="5" id="KW-1185">Reference proteome</keyword>
<accession>S3CCF1</accession>
<dbReference type="InterPro" id="IPR025194">
    <property type="entry name" value="RodZ-like_C"/>
</dbReference>
<protein>
    <recommendedName>
        <fullName evidence="3">Cytoskeleton protein RodZ-like C-terminal domain-containing protein</fullName>
    </recommendedName>
</protein>
<keyword evidence="2" id="KW-0812">Transmembrane</keyword>